<evidence type="ECO:0000313" key="3">
    <source>
        <dbReference type="EMBL" id="KAF7732076.1"/>
    </source>
</evidence>
<accession>A0A8H7ETJ0</accession>
<feature type="region of interest" description="Disordered" evidence="1">
    <location>
        <begin position="1"/>
        <end position="25"/>
    </location>
</feature>
<sequence length="308" mass="35376">MKPRSSMDSTNNNNKKRISASPNGSQDELWMGGRKFHPFPSVYLLPCDEDEIDRLHLQHFMIRFAIQGNYLAPVSDMLRKGARVLDVGCGPGSWTMEIAGEYPKSNIVGIDIAQMFPSEIKPTNCSFHQCNILEPLPFEDATFDYVFMRFVAPGVEEAKWESLIDELVRVLKPAGWIELVEGDSELHRPGPMTRYCNDRLIHLMQSRMLDPHAGRRLNERLMARQDLTNTKSTFISCPGGQWAGKLGQLTLHSWKAYYQALRPQICLSSNISEDEYHDLLESCWREADEYKTFENVHFAYAQKQPERD</sequence>
<reference evidence="3" key="1">
    <citation type="submission" date="2020-01" db="EMBL/GenBank/DDBJ databases">
        <title>Genome Sequencing of Three Apophysomyces-Like Fungal Strains Confirms a Novel Fungal Genus in the Mucoromycota with divergent Burkholderia-like Endosymbiotic Bacteria.</title>
        <authorList>
            <person name="Stajich J.E."/>
            <person name="Macias A.M."/>
            <person name="Carter-House D."/>
            <person name="Lovett B."/>
            <person name="Kasson L.R."/>
            <person name="Berry K."/>
            <person name="Grigoriev I."/>
            <person name="Chang Y."/>
            <person name="Spatafora J."/>
            <person name="Kasson M.T."/>
        </authorList>
    </citation>
    <scope>NUCLEOTIDE SEQUENCE</scope>
    <source>
        <strain evidence="3">NRRL A-21654</strain>
    </source>
</reference>
<dbReference type="Proteomes" id="UP000605846">
    <property type="component" value="Unassembled WGS sequence"/>
</dbReference>
<feature type="compositionally biased region" description="Polar residues" evidence="1">
    <location>
        <begin position="1"/>
        <end position="13"/>
    </location>
</feature>
<evidence type="ECO:0000313" key="4">
    <source>
        <dbReference type="Proteomes" id="UP000605846"/>
    </source>
</evidence>
<organism evidence="3 4">
    <name type="scientific">Apophysomyces ossiformis</name>
    <dbReference type="NCBI Taxonomy" id="679940"/>
    <lineage>
        <taxon>Eukaryota</taxon>
        <taxon>Fungi</taxon>
        <taxon>Fungi incertae sedis</taxon>
        <taxon>Mucoromycota</taxon>
        <taxon>Mucoromycotina</taxon>
        <taxon>Mucoromycetes</taxon>
        <taxon>Mucorales</taxon>
        <taxon>Mucorineae</taxon>
        <taxon>Mucoraceae</taxon>
        <taxon>Apophysomyces</taxon>
    </lineage>
</organism>
<dbReference type="Pfam" id="PF13649">
    <property type="entry name" value="Methyltransf_25"/>
    <property type="match status" value="1"/>
</dbReference>
<name>A0A8H7ETJ0_9FUNG</name>
<dbReference type="CDD" id="cd02440">
    <property type="entry name" value="AdoMet_MTases"/>
    <property type="match status" value="1"/>
</dbReference>
<dbReference type="AlphaFoldDB" id="A0A8H7ETJ0"/>
<gene>
    <name evidence="3" type="ORF">EC973_006331</name>
</gene>
<comment type="caution">
    <text evidence="3">The sequence shown here is derived from an EMBL/GenBank/DDBJ whole genome shotgun (WGS) entry which is preliminary data.</text>
</comment>
<dbReference type="EMBL" id="JABAYA010000004">
    <property type="protein sequence ID" value="KAF7732076.1"/>
    <property type="molecule type" value="Genomic_DNA"/>
</dbReference>
<dbReference type="OrthoDB" id="2013972at2759"/>
<dbReference type="InterPro" id="IPR029063">
    <property type="entry name" value="SAM-dependent_MTases_sf"/>
</dbReference>
<protein>
    <recommendedName>
        <fullName evidence="2">Methyltransferase domain-containing protein</fullName>
    </recommendedName>
</protein>
<dbReference type="PANTHER" id="PTHR43591:SF24">
    <property type="entry name" value="2-METHOXY-6-POLYPRENYL-1,4-BENZOQUINOL METHYLASE, MITOCHONDRIAL"/>
    <property type="match status" value="1"/>
</dbReference>
<feature type="domain" description="Methyltransferase" evidence="2">
    <location>
        <begin position="84"/>
        <end position="175"/>
    </location>
</feature>
<dbReference type="PANTHER" id="PTHR43591">
    <property type="entry name" value="METHYLTRANSFERASE"/>
    <property type="match status" value="1"/>
</dbReference>
<evidence type="ECO:0000256" key="1">
    <source>
        <dbReference type="SAM" id="MobiDB-lite"/>
    </source>
</evidence>
<keyword evidence="4" id="KW-1185">Reference proteome</keyword>
<dbReference type="InterPro" id="IPR041698">
    <property type="entry name" value="Methyltransf_25"/>
</dbReference>
<proteinExistence type="predicted"/>
<dbReference type="SUPFAM" id="SSF53335">
    <property type="entry name" value="S-adenosyl-L-methionine-dependent methyltransferases"/>
    <property type="match status" value="1"/>
</dbReference>
<dbReference type="Gene3D" id="3.40.50.150">
    <property type="entry name" value="Vaccinia Virus protein VP39"/>
    <property type="match status" value="1"/>
</dbReference>
<evidence type="ECO:0000259" key="2">
    <source>
        <dbReference type="Pfam" id="PF13649"/>
    </source>
</evidence>
<dbReference type="GO" id="GO:0008168">
    <property type="term" value="F:methyltransferase activity"/>
    <property type="evidence" value="ECO:0007669"/>
    <property type="project" value="TreeGrafter"/>
</dbReference>